<dbReference type="AlphaFoldDB" id="A0A840XTY6"/>
<gene>
    <name evidence="3" type="ORF">FHS88_003499</name>
</gene>
<feature type="transmembrane region" description="Helical" evidence="2">
    <location>
        <begin position="96"/>
        <end position="120"/>
    </location>
</feature>
<keyword evidence="2" id="KW-0472">Membrane</keyword>
<feature type="transmembrane region" description="Helical" evidence="2">
    <location>
        <begin position="287"/>
        <end position="307"/>
    </location>
</feature>
<dbReference type="RefSeq" id="WP_184486738.1">
    <property type="nucleotide sequence ID" value="NZ_JAAEDJ010000216.1"/>
</dbReference>
<comment type="caution">
    <text evidence="3">The sequence shown here is derived from an EMBL/GenBank/DDBJ whole genome shotgun (WGS) entry which is preliminary data.</text>
</comment>
<keyword evidence="4" id="KW-1185">Reference proteome</keyword>
<keyword evidence="1" id="KW-0813">Transport</keyword>
<evidence type="ECO:0000256" key="1">
    <source>
        <dbReference type="ARBA" id="ARBA00022448"/>
    </source>
</evidence>
<feature type="transmembrane region" description="Helical" evidence="2">
    <location>
        <begin position="61"/>
        <end position="84"/>
    </location>
</feature>
<organism evidence="3 4">
    <name type="scientific">Neoroseomonas alkaliterrae</name>
    <dbReference type="NCBI Taxonomy" id="1452450"/>
    <lineage>
        <taxon>Bacteria</taxon>
        <taxon>Pseudomonadati</taxon>
        <taxon>Pseudomonadota</taxon>
        <taxon>Alphaproteobacteria</taxon>
        <taxon>Acetobacterales</taxon>
        <taxon>Acetobacteraceae</taxon>
        <taxon>Neoroseomonas</taxon>
    </lineage>
</organism>
<reference evidence="3 4" key="1">
    <citation type="submission" date="2020-08" db="EMBL/GenBank/DDBJ databases">
        <title>Genomic Encyclopedia of Type Strains, Phase IV (KMG-IV): sequencing the most valuable type-strain genomes for metagenomic binning, comparative biology and taxonomic classification.</title>
        <authorList>
            <person name="Goeker M."/>
        </authorList>
    </citation>
    <scope>NUCLEOTIDE SEQUENCE [LARGE SCALE GENOMIC DNA]</scope>
    <source>
        <strain evidence="3 4">DSM 25895</strain>
    </source>
</reference>
<dbReference type="InterPro" id="IPR002528">
    <property type="entry name" value="MATE_fam"/>
</dbReference>
<dbReference type="GO" id="GO:0042910">
    <property type="term" value="F:xenobiotic transmembrane transporter activity"/>
    <property type="evidence" value="ECO:0007669"/>
    <property type="project" value="InterPro"/>
</dbReference>
<evidence type="ECO:0000313" key="3">
    <source>
        <dbReference type="EMBL" id="MBB5691346.1"/>
    </source>
</evidence>
<dbReference type="GO" id="GO:0015297">
    <property type="term" value="F:antiporter activity"/>
    <property type="evidence" value="ECO:0007669"/>
    <property type="project" value="InterPro"/>
</dbReference>
<dbReference type="InterPro" id="IPR050222">
    <property type="entry name" value="MATE_MdtK"/>
</dbReference>
<name>A0A840XTY6_9PROT</name>
<proteinExistence type="predicted"/>
<dbReference type="GO" id="GO:0005886">
    <property type="term" value="C:plasma membrane"/>
    <property type="evidence" value="ECO:0007669"/>
    <property type="project" value="TreeGrafter"/>
</dbReference>
<dbReference type="Pfam" id="PF01554">
    <property type="entry name" value="MatE"/>
    <property type="match status" value="2"/>
</dbReference>
<sequence length="448" mass="44267">MTDAAGLAPARATAGDRLRRILALAAPTTLLVATQVAAQLIEPWLAARQGTLALAGWSLVLPFALLLSQMSAGAMGGGVVSAIARALGAGRPEEAAALATHALIIACAGAALFAVPLAIFPHAVLGLIGGAETAAAAAAYAAWTFGAGALPAWLTNTLASILRGGGRHALAARGVVGGWLAYPPLAWLLMEPFGLGLAGAGMAFALAMTGSAVLMAAVFLAGGAGFAPALRTPIRAAHFSRILSVGLVACAMATIANLATILVTARIAAHGPAAVAGYGISARIEFLMIPLAFGVGSALTALVGRSVGAGDWAEARRIAWTGGALAVAVTSLIAIPVAIFPATTAAAFTADPAVQAVATRALSVIAWAMPVFGLGMALYFAAMGAGRMGWPVMAGLARIALAVGGGWVLADLLGLGLTGQFVAVALGITAYGALCAAAVRPGVWPGRG</sequence>
<evidence type="ECO:0000256" key="2">
    <source>
        <dbReference type="SAM" id="Phobius"/>
    </source>
</evidence>
<feature type="transmembrane region" description="Helical" evidence="2">
    <location>
        <begin position="421"/>
        <end position="439"/>
    </location>
</feature>
<keyword evidence="2" id="KW-0812">Transmembrane</keyword>
<feature type="transmembrane region" description="Helical" evidence="2">
    <location>
        <begin position="389"/>
        <end position="409"/>
    </location>
</feature>
<feature type="transmembrane region" description="Helical" evidence="2">
    <location>
        <begin position="319"/>
        <end position="341"/>
    </location>
</feature>
<feature type="transmembrane region" description="Helical" evidence="2">
    <location>
        <begin position="140"/>
        <end position="158"/>
    </location>
</feature>
<feature type="transmembrane region" description="Helical" evidence="2">
    <location>
        <begin position="21"/>
        <end position="41"/>
    </location>
</feature>
<dbReference type="PANTHER" id="PTHR43298:SF2">
    <property type="entry name" value="FMN_FAD EXPORTER YEEO-RELATED"/>
    <property type="match status" value="1"/>
</dbReference>
<dbReference type="EMBL" id="JACIJE010000011">
    <property type="protein sequence ID" value="MBB5691346.1"/>
    <property type="molecule type" value="Genomic_DNA"/>
</dbReference>
<keyword evidence="2" id="KW-1133">Transmembrane helix</keyword>
<accession>A0A840XTY6</accession>
<feature type="transmembrane region" description="Helical" evidence="2">
    <location>
        <begin position="361"/>
        <end position="382"/>
    </location>
</feature>
<feature type="transmembrane region" description="Helical" evidence="2">
    <location>
        <begin position="202"/>
        <end position="230"/>
    </location>
</feature>
<dbReference type="Proteomes" id="UP000562254">
    <property type="component" value="Unassembled WGS sequence"/>
</dbReference>
<dbReference type="PANTHER" id="PTHR43298">
    <property type="entry name" value="MULTIDRUG RESISTANCE PROTEIN NORM-RELATED"/>
    <property type="match status" value="1"/>
</dbReference>
<feature type="transmembrane region" description="Helical" evidence="2">
    <location>
        <begin position="170"/>
        <end position="190"/>
    </location>
</feature>
<feature type="transmembrane region" description="Helical" evidence="2">
    <location>
        <begin position="242"/>
        <end position="267"/>
    </location>
</feature>
<evidence type="ECO:0000313" key="4">
    <source>
        <dbReference type="Proteomes" id="UP000562254"/>
    </source>
</evidence>
<protein>
    <submittedName>
        <fullName evidence="3">Na+-driven multidrug efflux pump</fullName>
    </submittedName>
</protein>